<feature type="transmembrane region" description="Helical" evidence="10">
    <location>
        <begin position="184"/>
        <end position="204"/>
    </location>
</feature>
<comment type="subcellular location">
    <subcellularLocation>
        <location evidence="1 10">Endoplasmic reticulum membrane</location>
        <topology evidence="1 10">Multi-pass membrane protein</topology>
    </subcellularLocation>
</comment>
<feature type="transmembrane region" description="Helical" evidence="10">
    <location>
        <begin position="87"/>
        <end position="108"/>
    </location>
</feature>
<feature type="transmembrane region" description="Helical" evidence="10">
    <location>
        <begin position="439"/>
        <end position="461"/>
    </location>
</feature>
<keyword evidence="6 10" id="KW-1133">Transmembrane helix</keyword>
<comment type="caution">
    <text evidence="10">Lacks conserved residue(s) required for the propagation of feature annotation.</text>
</comment>
<dbReference type="PANTHER" id="PTHR13117:SF5">
    <property type="entry name" value="PROTEIN RFT1 HOMOLOG"/>
    <property type="match status" value="1"/>
</dbReference>
<evidence type="ECO:0000256" key="7">
    <source>
        <dbReference type="ARBA" id="ARBA00023136"/>
    </source>
</evidence>
<feature type="transmembrane region" description="Helical" evidence="10">
    <location>
        <begin position="411"/>
        <end position="432"/>
    </location>
</feature>
<accession>A0AAN8FEB2</accession>
<evidence type="ECO:0000313" key="11">
    <source>
        <dbReference type="EMBL" id="KAK5956801.1"/>
    </source>
</evidence>
<dbReference type="InterPro" id="IPR007594">
    <property type="entry name" value="RFT1"/>
</dbReference>
<reference evidence="11 12" key="1">
    <citation type="submission" date="2022-12" db="EMBL/GenBank/DDBJ databases">
        <title>Genomic features and morphological characterization of a novel Knufia sp. strain isolated from spacecraft assembly facility.</title>
        <authorList>
            <person name="Teixeira M."/>
            <person name="Chander A.M."/>
            <person name="Stajich J.E."/>
            <person name="Venkateswaran K."/>
        </authorList>
    </citation>
    <scope>NUCLEOTIDE SEQUENCE [LARGE SCALE GENOMIC DNA]</scope>
    <source>
        <strain evidence="11 12">FJI-L2-BK-P2</strain>
    </source>
</reference>
<sequence length="589" mass="64485">MTTKTESRGATGTIYLITIQIVSRGLTFFGNQALLRYVSPSHLGLAVQLEALSISVLYTARESLRVALQRVSSGAAATKSSQAAVNAAYLVVLLGMLLGTVLSSFYLYPAGSDLLDLPGFKPAFWLYGIATVLELLAEPCFVIIQQHALFKDRARAETTAAITRCIAACSAAIYMSRQQMVMSVLPFAVGQFGYGLSLFVVYAWSASRVASSDHFSLLPKQLQDESNAALALFSKPLLKMARAFYIQSIFKWLLTQGDTLVLSYFADLQSQGIFALASNYGGLASRLLFQPVEESSRNVFGRLLSTSNAPSTKTLRSAPKSPELVQKCNQALHYLSTILHSYTLFIVIPCFTLLPQIFPILISTLLGSKSQWNSTQTAQLLSAYSYYIPFLAINGILDAFVTSVATEAELGWQSVMMIGVTGLYLSVAALFMDAMKLGAVGLVYANIINMVLRIIFSLWFIQGWTQENIPSTPGKTRPSAFRQSCGKSLPSYACLFNSGLIAIGLQAQGYVKVALADNATVAELSRLKFGRLNLDLFDLSYLFSAAVVLISTILLTESEFLIRTVEPLLPKRVKSRLEPYLKDQEKKEQ</sequence>
<evidence type="ECO:0000313" key="12">
    <source>
        <dbReference type="Proteomes" id="UP001316803"/>
    </source>
</evidence>
<dbReference type="GO" id="GO:0034203">
    <property type="term" value="P:glycolipid translocation"/>
    <property type="evidence" value="ECO:0007669"/>
    <property type="project" value="TreeGrafter"/>
</dbReference>
<feature type="transmembrane region" description="Helical" evidence="10">
    <location>
        <begin position="386"/>
        <end position="405"/>
    </location>
</feature>
<keyword evidence="10" id="KW-0813">Transport</keyword>
<evidence type="ECO:0000256" key="1">
    <source>
        <dbReference type="ARBA" id="ARBA00004477"/>
    </source>
</evidence>
<dbReference type="Pfam" id="PF04506">
    <property type="entry name" value="Rft-1"/>
    <property type="match status" value="1"/>
</dbReference>
<keyword evidence="7 10" id="KW-0472">Membrane</keyword>
<dbReference type="GO" id="GO:0006488">
    <property type="term" value="P:dolichol-linked oligosaccharide biosynthetic process"/>
    <property type="evidence" value="ECO:0007669"/>
    <property type="project" value="InterPro"/>
</dbReference>
<evidence type="ECO:0000256" key="8">
    <source>
        <dbReference type="ARBA" id="ARBA00044793"/>
    </source>
</evidence>
<organism evidence="11 12">
    <name type="scientific">Knufia fluminis</name>
    <dbReference type="NCBI Taxonomy" id="191047"/>
    <lineage>
        <taxon>Eukaryota</taxon>
        <taxon>Fungi</taxon>
        <taxon>Dikarya</taxon>
        <taxon>Ascomycota</taxon>
        <taxon>Pezizomycotina</taxon>
        <taxon>Eurotiomycetes</taxon>
        <taxon>Chaetothyriomycetidae</taxon>
        <taxon>Chaetothyriales</taxon>
        <taxon>Trichomeriaceae</taxon>
        <taxon>Knufia</taxon>
    </lineage>
</organism>
<comment type="similarity">
    <text evidence="3 10">Belongs to the RFT1 family.</text>
</comment>
<feature type="transmembrane region" description="Helical" evidence="10">
    <location>
        <begin position="342"/>
        <end position="366"/>
    </location>
</feature>
<feature type="transmembrane region" description="Helical" evidence="10">
    <location>
        <begin position="124"/>
        <end position="144"/>
    </location>
</feature>
<dbReference type="Proteomes" id="UP001316803">
    <property type="component" value="Unassembled WGS sequence"/>
</dbReference>
<protein>
    <recommendedName>
        <fullName evidence="8 10">Man(5)GlcNAc(2)-PP-dolichol translocation protein RFT1</fullName>
    </recommendedName>
</protein>
<evidence type="ECO:0000256" key="4">
    <source>
        <dbReference type="ARBA" id="ARBA00022692"/>
    </source>
</evidence>
<feature type="transmembrane region" description="Helical" evidence="10">
    <location>
        <begin position="541"/>
        <end position="562"/>
    </location>
</feature>
<keyword evidence="4 10" id="KW-0812">Transmembrane</keyword>
<dbReference type="GO" id="GO:0005789">
    <property type="term" value="C:endoplasmic reticulum membrane"/>
    <property type="evidence" value="ECO:0007669"/>
    <property type="project" value="UniProtKB-SubCell"/>
</dbReference>
<evidence type="ECO:0000256" key="10">
    <source>
        <dbReference type="RuleBase" id="RU365067"/>
    </source>
</evidence>
<name>A0AAN8FEB2_9EURO</name>
<dbReference type="PANTHER" id="PTHR13117">
    <property type="entry name" value="ENDOPLASMIC RETICULUM MULTISPAN TRANSMEMBRANE PROTEIN-RELATED"/>
    <property type="match status" value="1"/>
</dbReference>
<evidence type="ECO:0000256" key="3">
    <source>
        <dbReference type="ARBA" id="ARBA00010288"/>
    </source>
</evidence>
<evidence type="ECO:0000256" key="9">
    <source>
        <dbReference type="ARBA" id="ARBA00045912"/>
    </source>
</evidence>
<gene>
    <name evidence="11" type="primary">RFT1</name>
    <name evidence="11" type="ORF">OHC33_002289</name>
</gene>
<comment type="caution">
    <text evidence="11">The sequence shown here is derived from an EMBL/GenBank/DDBJ whole genome shotgun (WGS) entry which is preliminary data.</text>
</comment>
<keyword evidence="12" id="KW-1185">Reference proteome</keyword>
<evidence type="ECO:0000256" key="6">
    <source>
        <dbReference type="ARBA" id="ARBA00022989"/>
    </source>
</evidence>
<dbReference type="EMBL" id="JAKLMC020000004">
    <property type="protein sequence ID" value="KAK5956801.1"/>
    <property type="molecule type" value="Genomic_DNA"/>
</dbReference>
<evidence type="ECO:0000256" key="2">
    <source>
        <dbReference type="ARBA" id="ARBA00004922"/>
    </source>
</evidence>
<comment type="function">
    <text evidence="9 10">Intramembrane glycolipid transporter that operates in the biosynthetic pathway of dolichol-linked oligosaccharides, the glycan precursors employed in protein asparagine (N)-glycosylation. The sequential addition of sugars to dolichol pyrophosphate produces dolichol-linked oligosaccharides containing fourteen sugars, including two GlcNAcs, nine mannoses and three glucoses. Once assembled, the oligosaccharide is transferred from the lipid to nascent proteins by oligosaccharyltransferases. The assembly of dolichol-linked oligosaccharides begins on the cytosolic side of the endoplasmic reticulum membrane and finishes in its lumen. RFT1 could mediate the translocation of the cytosolically oriented intermediate DolPP-GlcNAc2Man5, produced by ALG11, into the ER lumen where dolichol-linked oligosaccharides assembly continues. However, the intramembrane lipid transporter activity could not be confirmed in vitro.</text>
</comment>
<keyword evidence="5 10" id="KW-0256">Endoplasmic reticulum</keyword>
<dbReference type="AlphaFoldDB" id="A0AAN8FEB2"/>
<comment type="pathway">
    <text evidence="2">Protein modification; protein glycosylation.</text>
</comment>
<evidence type="ECO:0000256" key="5">
    <source>
        <dbReference type="ARBA" id="ARBA00022824"/>
    </source>
</evidence>
<proteinExistence type="inferred from homology"/>